<feature type="binding site" evidence="6">
    <location>
        <position position="72"/>
    </location>
    <ligand>
        <name>substrate</name>
    </ligand>
</feature>
<evidence type="ECO:0000256" key="2">
    <source>
        <dbReference type="ARBA" id="ARBA00022801"/>
    </source>
</evidence>
<dbReference type="GO" id="GO:0046113">
    <property type="term" value="P:nucleobase catabolic process"/>
    <property type="evidence" value="ECO:0007669"/>
    <property type="project" value="UniProtKB-UniRule"/>
</dbReference>
<keyword evidence="3 6" id="KW-0464">Manganese</keyword>
<comment type="cofactor">
    <cofactor evidence="6">
        <name>Mn(2+)</name>
        <dbReference type="ChEBI" id="CHEBI:29035"/>
    </cofactor>
    <text evidence="6">Binds 1 Mn(2+) ion per subunit.</text>
</comment>
<feature type="binding site" evidence="6">
    <location>
        <position position="125"/>
    </location>
    <ligand>
        <name>Mn(2+)</name>
        <dbReference type="ChEBI" id="CHEBI:29035"/>
    </ligand>
</feature>
<comment type="subunit">
    <text evidence="6">Homotrimer.</text>
</comment>
<dbReference type="GO" id="GO:0046872">
    <property type="term" value="F:metal ion binding"/>
    <property type="evidence" value="ECO:0007669"/>
    <property type="project" value="UniProtKB-KW"/>
</dbReference>
<gene>
    <name evidence="6 7" type="primary">psuG</name>
    <name evidence="7" type="ORF">DDT42_00165</name>
</gene>
<evidence type="ECO:0000256" key="6">
    <source>
        <dbReference type="HAMAP-Rule" id="MF_01876"/>
    </source>
</evidence>
<dbReference type="HAMAP" id="MF_01876">
    <property type="entry name" value="PsiMP_glycosidase"/>
    <property type="match status" value="1"/>
</dbReference>
<evidence type="ECO:0000313" key="7">
    <source>
        <dbReference type="EMBL" id="MBT9144330.1"/>
    </source>
</evidence>
<evidence type="ECO:0000256" key="5">
    <source>
        <dbReference type="ARBA" id="ARBA00023295"/>
    </source>
</evidence>
<dbReference type="Gene3D" id="3.40.1790.10">
    <property type="entry name" value="Indigoidine synthase domain"/>
    <property type="match status" value="1"/>
</dbReference>
<dbReference type="Pfam" id="PF04227">
    <property type="entry name" value="Indigoidine_A"/>
    <property type="match status" value="1"/>
</dbReference>
<dbReference type="EC" id="4.2.1.70" evidence="6"/>
<evidence type="ECO:0000256" key="1">
    <source>
        <dbReference type="ARBA" id="ARBA00022723"/>
    </source>
</evidence>
<dbReference type="InterPro" id="IPR022830">
    <property type="entry name" value="Indigdn_synthA-like"/>
</dbReference>
<proteinExistence type="inferred from homology"/>
<dbReference type="PANTHER" id="PTHR42909:SF1">
    <property type="entry name" value="CARBOHYDRATE KINASE PFKB DOMAIN-CONTAINING PROTEIN"/>
    <property type="match status" value="1"/>
</dbReference>
<comment type="similarity">
    <text evidence="6">Belongs to the pseudouridine-5'-phosphate glycosidase family.</text>
</comment>
<dbReference type="PANTHER" id="PTHR42909">
    <property type="entry name" value="ZGC:136858"/>
    <property type="match status" value="1"/>
</dbReference>
<dbReference type="SUPFAM" id="SSF110581">
    <property type="entry name" value="Indigoidine synthase A-like"/>
    <property type="match status" value="1"/>
</dbReference>
<evidence type="ECO:0000256" key="3">
    <source>
        <dbReference type="ARBA" id="ARBA00023211"/>
    </source>
</evidence>
<evidence type="ECO:0000256" key="4">
    <source>
        <dbReference type="ARBA" id="ARBA00023239"/>
    </source>
</evidence>
<dbReference type="GO" id="GO:0016798">
    <property type="term" value="F:hydrolase activity, acting on glycosyl bonds"/>
    <property type="evidence" value="ECO:0007669"/>
    <property type="project" value="UniProtKB-KW"/>
</dbReference>
<organism evidence="7 8">
    <name type="scientific">Psychracetigena formicireducens</name>
    <dbReference type="NCBI Taxonomy" id="2986056"/>
    <lineage>
        <taxon>Bacteria</taxon>
        <taxon>Bacillati</taxon>
        <taxon>Candidatus Lithacetigenota</taxon>
        <taxon>Candidatus Psychracetigena</taxon>
    </lineage>
</organism>
<keyword evidence="4 6" id="KW-0456">Lyase</keyword>
<dbReference type="AlphaFoldDB" id="A0A9E2F5G0"/>
<dbReference type="GO" id="GO:0004730">
    <property type="term" value="F:pseudouridylate synthase activity"/>
    <property type="evidence" value="ECO:0007669"/>
    <property type="project" value="UniProtKB-UniRule"/>
</dbReference>
<accession>A0A9E2F5G0</accession>
<dbReference type="EMBL" id="QLTW01000004">
    <property type="protein sequence ID" value="MBT9144330.1"/>
    <property type="molecule type" value="Genomic_DNA"/>
</dbReference>
<protein>
    <recommendedName>
        <fullName evidence="6">Pseudouridine-5'-phosphate glycosidase</fullName>
        <shortName evidence="6">PsiMP glycosidase</shortName>
        <ecNumber evidence="6">4.2.1.70</ecNumber>
    </recommendedName>
</protein>
<dbReference type="InterPro" id="IPR007342">
    <property type="entry name" value="PsuG"/>
</dbReference>
<comment type="catalytic activity">
    <reaction evidence="6">
        <text>D-ribose 5-phosphate + uracil = psi-UMP + H2O</text>
        <dbReference type="Rhea" id="RHEA:18337"/>
        <dbReference type="ChEBI" id="CHEBI:15377"/>
        <dbReference type="ChEBI" id="CHEBI:17568"/>
        <dbReference type="ChEBI" id="CHEBI:58380"/>
        <dbReference type="ChEBI" id="CHEBI:78346"/>
        <dbReference type="EC" id="4.2.1.70"/>
    </reaction>
</comment>
<name>A0A9E2F5G0_PSYF1</name>
<feature type="binding site" evidence="6">
    <location>
        <begin position="127"/>
        <end position="129"/>
    </location>
    <ligand>
        <name>substrate</name>
    </ligand>
</feature>
<comment type="caution">
    <text evidence="7">The sequence shown here is derived from an EMBL/GenBank/DDBJ whole genome shotgun (WGS) entry which is preliminary data.</text>
</comment>
<keyword evidence="5 6" id="KW-0326">Glycosidase</keyword>
<keyword evidence="2 6" id="KW-0378">Hydrolase</keyword>
<feature type="active site" description="Proton donor" evidence="6">
    <location>
        <position position="11"/>
    </location>
</feature>
<comment type="function">
    <text evidence="6">Catalyzes the reversible cleavage of pseudouridine 5'-phosphate (PsiMP) to ribose 5-phosphate and uracil. Functions biologically in the cleavage direction, as part of a pseudouridine degradation pathway.</text>
</comment>
<feature type="binding site" evidence="6">
    <location>
        <position position="92"/>
    </location>
    <ligand>
        <name>substrate</name>
    </ligand>
</feature>
<evidence type="ECO:0000313" key="8">
    <source>
        <dbReference type="Proteomes" id="UP000811545"/>
    </source>
</evidence>
<sequence>MLNNKPVLALETAVLTHGLPFPDNVELSLALEAVVKSTGTIPATIGIVKGKIKVGLDLDEIEFLGKEKDSVKLSAADLSYAMTKKLSGGTTVSATLFISYKSGIKVFSTGGIGGVHRGWEEGFIDVSQDLIMMSQYEVVIISSGVKAILDIPKTIEYLETLGIPVVGYQTKYFPAFYSYDTPYKLNSYFMDIKSLVDYLDMQSILDQKKSILILNPPPETSGIPYNDVQLYIKKAVKDAKSAGIKGRDLTPYLLKQVNYYSQGTTLQSNKSLLISNAILGSQISLALSNLKRPE</sequence>
<keyword evidence="1 6" id="KW-0479">Metal-binding</keyword>
<dbReference type="GO" id="GO:0005737">
    <property type="term" value="C:cytoplasm"/>
    <property type="evidence" value="ECO:0007669"/>
    <property type="project" value="TreeGrafter"/>
</dbReference>
<reference evidence="7 8" key="1">
    <citation type="journal article" date="2021" name="bioRxiv">
        <title>Unique metabolic strategies in Hadean analogues reveal hints for primordial physiology.</title>
        <authorList>
            <person name="Nobu M.K."/>
            <person name="Nakai R."/>
            <person name="Tamazawa S."/>
            <person name="Mori H."/>
            <person name="Toyoda A."/>
            <person name="Ijiri A."/>
            <person name="Suzuki S."/>
            <person name="Kurokawa K."/>
            <person name="Kamagata Y."/>
            <person name="Tamaki H."/>
        </authorList>
    </citation>
    <scope>NUCLEOTIDE SEQUENCE [LARGE SCALE GENOMIC DNA]</scope>
    <source>
        <strain evidence="7">BS525</strain>
    </source>
</reference>
<feature type="active site" description="Nucleophile" evidence="6">
    <location>
        <position position="146"/>
    </location>
</feature>
<dbReference type="Proteomes" id="UP000811545">
    <property type="component" value="Unassembled WGS sequence"/>
</dbReference>